<dbReference type="PROSITE" id="PS51257">
    <property type="entry name" value="PROKAR_LIPOPROTEIN"/>
    <property type="match status" value="1"/>
</dbReference>
<dbReference type="RefSeq" id="WP_122148207.1">
    <property type="nucleotide sequence ID" value="NZ_RFFI01000014.1"/>
</dbReference>
<comment type="caution">
    <text evidence="2">The sequence shown here is derived from an EMBL/GenBank/DDBJ whole genome shotgun (WGS) entry which is preliminary data.</text>
</comment>
<dbReference type="EMBL" id="RFFI01000014">
    <property type="protein sequence ID" value="RMI13523.1"/>
    <property type="molecule type" value="Genomic_DNA"/>
</dbReference>
<proteinExistence type="predicted"/>
<keyword evidence="3" id="KW-1185">Reference proteome</keyword>
<evidence type="ECO:0000256" key="1">
    <source>
        <dbReference type="SAM" id="SignalP"/>
    </source>
</evidence>
<feature type="chain" id="PRO_5039311546" description="DUF732 domain-containing protein" evidence="1">
    <location>
        <begin position="26"/>
        <end position="192"/>
    </location>
</feature>
<organism evidence="2 3">
    <name type="scientific">Cellulomonas triticagri</name>
    <dbReference type="NCBI Taxonomy" id="2483352"/>
    <lineage>
        <taxon>Bacteria</taxon>
        <taxon>Bacillati</taxon>
        <taxon>Actinomycetota</taxon>
        <taxon>Actinomycetes</taxon>
        <taxon>Micrococcales</taxon>
        <taxon>Cellulomonadaceae</taxon>
        <taxon>Cellulomonas</taxon>
    </lineage>
</organism>
<dbReference type="AlphaFoldDB" id="A0A3M2JPE0"/>
<dbReference type="Proteomes" id="UP000269289">
    <property type="component" value="Unassembled WGS sequence"/>
</dbReference>
<protein>
    <recommendedName>
        <fullName evidence="4">DUF732 domain-containing protein</fullName>
    </recommendedName>
</protein>
<feature type="signal peptide" evidence="1">
    <location>
        <begin position="1"/>
        <end position="25"/>
    </location>
</feature>
<reference evidence="2 3" key="1">
    <citation type="submission" date="2018-10" db="EMBL/GenBank/DDBJ databases">
        <title>Isolation, diversity and antifungal activity of actinobacteria from wheat.</title>
        <authorList>
            <person name="Han C."/>
        </authorList>
    </citation>
    <scope>NUCLEOTIDE SEQUENCE [LARGE SCALE GENOMIC DNA]</scope>
    <source>
        <strain evidence="2 3">NEAU-YY56</strain>
    </source>
</reference>
<keyword evidence="1" id="KW-0732">Signal</keyword>
<name>A0A3M2JPE0_9CELL</name>
<dbReference type="OrthoDB" id="7949713at2"/>
<accession>A0A3M2JPE0</accession>
<evidence type="ECO:0008006" key="4">
    <source>
        <dbReference type="Google" id="ProtNLM"/>
    </source>
</evidence>
<gene>
    <name evidence="2" type="ORF">EBM89_04230</name>
</gene>
<sequence length="192" mass="20209">MVDVRRLGIAAGAVALALVAATGCATGPGAESDEPDDDGAVVLTLDAMNQYQRHVVACMADQGWDIHVTSDNGFGLATASGQGALAQVDLGGCLAEADDLYIPDWTEDTARTYYAEMVELGRCLAEHGYPTSDPVSEQSFVDALFATDDVLWHPFTEALQAEQDAGGDVDSLWDLVVPEGAECPQPLRPAPL</sequence>
<evidence type="ECO:0000313" key="2">
    <source>
        <dbReference type="EMBL" id="RMI13523.1"/>
    </source>
</evidence>
<evidence type="ECO:0000313" key="3">
    <source>
        <dbReference type="Proteomes" id="UP000269289"/>
    </source>
</evidence>